<dbReference type="GO" id="GO:0006629">
    <property type="term" value="P:lipid metabolic process"/>
    <property type="evidence" value="ECO:0007669"/>
    <property type="project" value="InterPro"/>
</dbReference>
<keyword evidence="1" id="KW-0472">Membrane</keyword>
<reference evidence="3" key="1">
    <citation type="submission" date="2025-08" db="UniProtKB">
        <authorList>
            <consortium name="RefSeq"/>
        </authorList>
    </citation>
    <scope>IDENTIFICATION</scope>
    <source>
        <tissue evidence="3">Leaf</tissue>
    </source>
</reference>
<feature type="transmembrane region" description="Helical" evidence="1">
    <location>
        <begin position="54"/>
        <end position="73"/>
    </location>
</feature>
<keyword evidence="1" id="KW-0812">Transmembrane</keyword>
<name>A0A9W3CXD7_RAPSA</name>
<feature type="non-terminal residue" evidence="3">
    <location>
        <position position="164"/>
    </location>
</feature>
<organism evidence="2 3">
    <name type="scientific">Raphanus sativus</name>
    <name type="common">Radish</name>
    <name type="synonym">Raphanus raphanistrum var. sativus</name>
    <dbReference type="NCBI Taxonomy" id="3726"/>
    <lineage>
        <taxon>Eukaryota</taxon>
        <taxon>Viridiplantae</taxon>
        <taxon>Streptophyta</taxon>
        <taxon>Embryophyta</taxon>
        <taxon>Tracheophyta</taxon>
        <taxon>Spermatophyta</taxon>
        <taxon>Magnoliopsida</taxon>
        <taxon>eudicotyledons</taxon>
        <taxon>Gunneridae</taxon>
        <taxon>Pentapetalae</taxon>
        <taxon>rosids</taxon>
        <taxon>malvids</taxon>
        <taxon>Brassicales</taxon>
        <taxon>Brassicaceae</taxon>
        <taxon>Brassiceae</taxon>
        <taxon>Raphanus</taxon>
    </lineage>
</organism>
<dbReference type="Proteomes" id="UP000504610">
    <property type="component" value="Unplaced"/>
</dbReference>
<dbReference type="KEGG" id="rsz:130505696"/>
<dbReference type="OrthoDB" id="1938854at2759"/>
<dbReference type="GeneID" id="130505696"/>
<evidence type="ECO:0000313" key="2">
    <source>
        <dbReference type="Proteomes" id="UP000504610"/>
    </source>
</evidence>
<accession>A0A9W3CXD7</accession>
<dbReference type="InterPro" id="IPR044819">
    <property type="entry name" value="OBL-like"/>
</dbReference>
<gene>
    <name evidence="3" type="primary">LOC130505696</name>
</gene>
<dbReference type="GO" id="GO:0004806">
    <property type="term" value="F:triacylglycerol lipase activity"/>
    <property type="evidence" value="ECO:0007669"/>
    <property type="project" value="InterPro"/>
</dbReference>
<evidence type="ECO:0000256" key="1">
    <source>
        <dbReference type="SAM" id="Phobius"/>
    </source>
</evidence>
<sequence length="164" mass="18757">MYQTDMKFCSSYFLVDPTKASVLDLLLLLFFPNLTNTGFIDSPPDTLKSVRRTFASRWIIVLAVLVQKILMLLREPFASVGRFLTYWPNLLTANGGFFKLILHILTGKLVQPEESSATYVSFVGCTDRRVELDKKISVGTIEYKSMLSIMASKMDFVSYYDFYN</sequence>
<dbReference type="AlphaFoldDB" id="A0A9W3CXD7"/>
<protein>
    <submittedName>
        <fullName evidence="3">Triacylglycerol lipase OBL1-like</fullName>
    </submittedName>
</protein>
<dbReference type="PANTHER" id="PTHR46086">
    <property type="entry name" value="ALPHA/BETA-HYDROLASES SUPERFAMILY PROTEIN"/>
    <property type="match status" value="1"/>
</dbReference>
<keyword evidence="2" id="KW-1185">Reference proteome</keyword>
<dbReference type="RefSeq" id="XP_056856277.1">
    <property type="nucleotide sequence ID" value="XM_057000297.1"/>
</dbReference>
<evidence type="ECO:0000313" key="3">
    <source>
        <dbReference type="RefSeq" id="XP_056856277.1"/>
    </source>
</evidence>
<proteinExistence type="predicted"/>
<dbReference type="PANTHER" id="PTHR46086:SF24">
    <property type="entry name" value="FUNGAL LIPASE-LIKE DOMAIN-CONTAINING PROTEIN"/>
    <property type="match status" value="1"/>
</dbReference>
<keyword evidence="1" id="KW-1133">Transmembrane helix</keyword>